<dbReference type="Proteomes" id="UP000317778">
    <property type="component" value="Unassembled WGS sequence"/>
</dbReference>
<evidence type="ECO:0000313" key="14">
    <source>
        <dbReference type="EMBL" id="TKJ44034.1"/>
    </source>
</evidence>
<dbReference type="InterPro" id="IPR004513">
    <property type="entry name" value="FtsX"/>
</dbReference>
<keyword evidence="7 11" id="KW-1133">Transmembrane helix</keyword>
<comment type="similarity">
    <text evidence="2 10">Belongs to the ABC-4 integral membrane protein family. FtsX subfamily.</text>
</comment>
<proteinExistence type="inferred from homology"/>
<dbReference type="PANTHER" id="PTHR47755:SF1">
    <property type="entry name" value="CELL DIVISION PROTEIN FTSX"/>
    <property type="match status" value="1"/>
</dbReference>
<dbReference type="InterPro" id="IPR003838">
    <property type="entry name" value="ABC3_permease_C"/>
</dbReference>
<dbReference type="EMBL" id="NJBO01000002">
    <property type="protein sequence ID" value="TKJ44034.1"/>
    <property type="molecule type" value="Genomic_DNA"/>
</dbReference>
<evidence type="ECO:0000256" key="11">
    <source>
        <dbReference type="SAM" id="Phobius"/>
    </source>
</evidence>
<protein>
    <recommendedName>
        <fullName evidence="3 10">Cell division protein FtsX</fullName>
    </recommendedName>
</protein>
<dbReference type="GO" id="GO:0051301">
    <property type="term" value="P:cell division"/>
    <property type="evidence" value="ECO:0007669"/>
    <property type="project" value="UniProtKB-KW"/>
</dbReference>
<dbReference type="Pfam" id="PF02687">
    <property type="entry name" value="FtsX"/>
    <property type="match status" value="1"/>
</dbReference>
<reference evidence="14 15" key="1">
    <citation type="submission" date="2017-06" db="EMBL/GenBank/DDBJ databases">
        <title>Novel microbial phyla capable of carbon fixation and sulfur reduction in deep-sea sediments.</title>
        <authorList>
            <person name="Huang J."/>
            <person name="Baker B."/>
            <person name="Wang Y."/>
        </authorList>
    </citation>
    <scope>NUCLEOTIDE SEQUENCE [LARGE SCALE GENOMIC DNA]</scope>
    <source>
        <strain evidence="14">B3_TA06</strain>
    </source>
</reference>
<dbReference type="AlphaFoldDB" id="A0A532VA01"/>
<evidence type="ECO:0000256" key="2">
    <source>
        <dbReference type="ARBA" id="ARBA00007379"/>
    </source>
</evidence>
<organism evidence="14 15">
    <name type="scientific">candidate division TA06 bacterium B3_TA06</name>
    <dbReference type="NCBI Taxonomy" id="2012487"/>
    <lineage>
        <taxon>Bacteria</taxon>
        <taxon>Bacteria division TA06</taxon>
    </lineage>
</organism>
<evidence type="ECO:0000256" key="9">
    <source>
        <dbReference type="ARBA" id="ARBA00023306"/>
    </source>
</evidence>
<evidence type="ECO:0000313" key="15">
    <source>
        <dbReference type="Proteomes" id="UP000317778"/>
    </source>
</evidence>
<feature type="transmembrane region" description="Helical" evidence="11">
    <location>
        <begin position="20"/>
        <end position="46"/>
    </location>
</feature>
<evidence type="ECO:0000256" key="8">
    <source>
        <dbReference type="ARBA" id="ARBA00023136"/>
    </source>
</evidence>
<evidence type="ECO:0000256" key="6">
    <source>
        <dbReference type="ARBA" id="ARBA00022692"/>
    </source>
</evidence>
<feature type="domain" description="FtsX extracellular" evidence="13">
    <location>
        <begin position="57"/>
        <end position="149"/>
    </location>
</feature>
<comment type="subcellular location">
    <subcellularLocation>
        <location evidence="1">Cell membrane</location>
        <topology evidence="1">Multi-pass membrane protein</topology>
    </subcellularLocation>
</comment>
<keyword evidence="5 10" id="KW-0132">Cell division</keyword>
<accession>A0A532VA01</accession>
<name>A0A532VA01_UNCT6</name>
<evidence type="ECO:0000259" key="13">
    <source>
        <dbReference type="Pfam" id="PF18075"/>
    </source>
</evidence>
<feature type="transmembrane region" description="Helical" evidence="11">
    <location>
        <begin position="255"/>
        <end position="277"/>
    </location>
</feature>
<evidence type="ECO:0000256" key="10">
    <source>
        <dbReference type="PIRNR" id="PIRNR003097"/>
    </source>
</evidence>
<keyword evidence="4 10" id="KW-1003">Cell membrane</keyword>
<feature type="transmembrane region" description="Helical" evidence="11">
    <location>
        <begin position="221"/>
        <end position="243"/>
    </location>
</feature>
<feature type="domain" description="ABC3 transporter permease C-terminal" evidence="12">
    <location>
        <begin position="172"/>
        <end position="277"/>
    </location>
</feature>
<dbReference type="GO" id="GO:0005886">
    <property type="term" value="C:plasma membrane"/>
    <property type="evidence" value="ECO:0007669"/>
    <property type="project" value="UniProtKB-SubCell"/>
</dbReference>
<comment type="caution">
    <text evidence="14">The sequence shown here is derived from an EMBL/GenBank/DDBJ whole genome shotgun (WGS) entry which is preliminary data.</text>
</comment>
<dbReference type="PANTHER" id="PTHR47755">
    <property type="entry name" value="CELL DIVISION PROTEIN FTSX"/>
    <property type="match status" value="1"/>
</dbReference>
<dbReference type="PIRSF" id="PIRSF003097">
    <property type="entry name" value="FtsX"/>
    <property type="match status" value="1"/>
</dbReference>
<dbReference type="Gene3D" id="3.30.70.3040">
    <property type="match status" value="1"/>
</dbReference>
<sequence>MSTGFVLKEGSKLFFRGRRISFAAAAIFAVVLSIVGVFALGTFYLLSFKNEIESRLEVVAFLSPDADSEELIGEFSTLEGIVSGSAVSSQEALEEFRRDLGEDAELLDILDENPLPPSIRLKLTPEYRSRAQLDALEEKLLLFEGVDEVWVDRNLLDRLNKFLYILLGADAFVLLLVGLSAVLVTMLATRFAILDRRRIIDLYWLMGVHPRTLRAPYVIEGLFEGLFGSIVAYGIVFALHLILYSLVGSMGFPAWKLAAVLLGLGLLFGWLGSGLAIDAFKLKRT</sequence>
<evidence type="ECO:0000259" key="12">
    <source>
        <dbReference type="Pfam" id="PF02687"/>
    </source>
</evidence>
<evidence type="ECO:0000256" key="3">
    <source>
        <dbReference type="ARBA" id="ARBA00021907"/>
    </source>
</evidence>
<dbReference type="Pfam" id="PF18075">
    <property type="entry name" value="FtsX_ECD"/>
    <property type="match status" value="1"/>
</dbReference>
<evidence type="ECO:0000256" key="1">
    <source>
        <dbReference type="ARBA" id="ARBA00004651"/>
    </source>
</evidence>
<gene>
    <name evidence="14" type="ORF">CEE36_02635</name>
</gene>
<evidence type="ECO:0000256" key="5">
    <source>
        <dbReference type="ARBA" id="ARBA00022618"/>
    </source>
</evidence>
<feature type="transmembrane region" description="Helical" evidence="11">
    <location>
        <begin position="162"/>
        <end position="188"/>
    </location>
</feature>
<keyword evidence="9 10" id="KW-0131">Cell cycle</keyword>
<keyword evidence="6 11" id="KW-0812">Transmembrane</keyword>
<keyword evidence="8 10" id="KW-0472">Membrane</keyword>
<evidence type="ECO:0000256" key="7">
    <source>
        <dbReference type="ARBA" id="ARBA00022989"/>
    </source>
</evidence>
<dbReference type="InterPro" id="IPR040690">
    <property type="entry name" value="FtsX_ECD"/>
</dbReference>
<evidence type="ECO:0000256" key="4">
    <source>
        <dbReference type="ARBA" id="ARBA00022475"/>
    </source>
</evidence>